<keyword evidence="10" id="KW-1003">Cell membrane</keyword>
<comment type="similarity">
    <text evidence="3 10">Belongs to the ATPase gamma chain family.</text>
</comment>
<evidence type="ECO:0000256" key="5">
    <source>
        <dbReference type="ARBA" id="ARBA00022781"/>
    </source>
</evidence>
<dbReference type="CDD" id="cd12151">
    <property type="entry name" value="F1-ATPase_gamma"/>
    <property type="match status" value="1"/>
</dbReference>
<dbReference type="PANTHER" id="PTHR11693:SF22">
    <property type="entry name" value="ATP SYNTHASE SUBUNIT GAMMA, MITOCHONDRIAL"/>
    <property type="match status" value="1"/>
</dbReference>
<organism evidence="11 12">
    <name type="scientific">Bacteriovorax antarcticus</name>
    <dbReference type="NCBI Taxonomy" id="3088717"/>
    <lineage>
        <taxon>Bacteria</taxon>
        <taxon>Pseudomonadati</taxon>
        <taxon>Bdellovibrionota</taxon>
        <taxon>Bacteriovoracia</taxon>
        <taxon>Bacteriovoracales</taxon>
        <taxon>Bacteriovoracaceae</taxon>
        <taxon>Bacteriovorax</taxon>
    </lineage>
</organism>
<dbReference type="Proteomes" id="UP001302274">
    <property type="component" value="Unassembled WGS sequence"/>
</dbReference>
<dbReference type="RefSeq" id="WP_323574295.1">
    <property type="nucleotide sequence ID" value="NZ_JAYGJQ010000001.1"/>
</dbReference>
<evidence type="ECO:0000256" key="3">
    <source>
        <dbReference type="ARBA" id="ARBA00007681"/>
    </source>
</evidence>
<gene>
    <name evidence="10 11" type="primary">atpG</name>
    <name evidence="11" type="ORF">SHI21_01240</name>
</gene>
<evidence type="ECO:0000256" key="6">
    <source>
        <dbReference type="ARBA" id="ARBA00023065"/>
    </source>
</evidence>
<keyword evidence="7 10" id="KW-0472">Membrane</keyword>
<dbReference type="InterPro" id="IPR035968">
    <property type="entry name" value="ATP_synth_F1_ATPase_gsu"/>
</dbReference>
<dbReference type="Pfam" id="PF00231">
    <property type="entry name" value="ATP-synt"/>
    <property type="match status" value="1"/>
</dbReference>
<evidence type="ECO:0000256" key="8">
    <source>
        <dbReference type="ARBA" id="ARBA00023196"/>
    </source>
</evidence>
<protein>
    <recommendedName>
        <fullName evidence="10">ATP synthase gamma chain</fullName>
    </recommendedName>
    <alternativeName>
        <fullName evidence="10">ATP synthase F1 sector gamma subunit</fullName>
    </alternativeName>
    <alternativeName>
        <fullName evidence="10">F-ATPase gamma subunit</fullName>
    </alternativeName>
</protein>
<dbReference type="HAMAP" id="MF_00815">
    <property type="entry name" value="ATP_synth_gamma_bact"/>
    <property type="match status" value="1"/>
</dbReference>
<evidence type="ECO:0000256" key="10">
    <source>
        <dbReference type="HAMAP-Rule" id="MF_00815"/>
    </source>
</evidence>
<keyword evidence="5 10" id="KW-0375">Hydrogen ion transport</keyword>
<dbReference type="PANTHER" id="PTHR11693">
    <property type="entry name" value="ATP SYNTHASE GAMMA CHAIN"/>
    <property type="match status" value="1"/>
</dbReference>
<evidence type="ECO:0000313" key="11">
    <source>
        <dbReference type="EMBL" id="MEA9354806.1"/>
    </source>
</evidence>
<reference evidence="11 12" key="1">
    <citation type="submission" date="2023-11" db="EMBL/GenBank/DDBJ databases">
        <title>A Novel Polar Bacteriovorax (B. antarcticus) Isolated from the Biocrust in Antarctica.</title>
        <authorList>
            <person name="Mun W."/>
            <person name="Choi S.Y."/>
            <person name="Mitchell R.J."/>
        </authorList>
    </citation>
    <scope>NUCLEOTIDE SEQUENCE [LARGE SCALE GENOMIC DNA]</scope>
    <source>
        <strain evidence="11 12">PP10</strain>
    </source>
</reference>
<dbReference type="PROSITE" id="PS00153">
    <property type="entry name" value="ATPASE_GAMMA"/>
    <property type="match status" value="1"/>
</dbReference>
<comment type="subcellular location">
    <subcellularLocation>
        <location evidence="10">Cell membrane</location>
        <topology evidence="10">Peripheral membrane protein</topology>
    </subcellularLocation>
    <subcellularLocation>
        <location evidence="2">Membrane</location>
        <topology evidence="2">Peripheral membrane protein</topology>
    </subcellularLocation>
</comment>
<evidence type="ECO:0000313" key="12">
    <source>
        <dbReference type="Proteomes" id="UP001302274"/>
    </source>
</evidence>
<keyword evidence="4 10" id="KW-0813">Transport</keyword>
<sequence length="289" mass="32082">MANIKELKKKIKSTKSTSKITQAMKLVSAAKLAKAQNNILNSRPYARELEDTIKTVSALVQNYDHEFLNEKKDNNKAVLLVISSDKGLCGSYNSQLAKKVRKFLEETNLDVKLIFIGKKVRDLLAADLNKGKTYSFVKNEPTFMEMEQVGVELSELFKTGEVGHVFVAFNHFLSAIAFDPTVKQLLPLTLDTAEKETLKEKFPFDFKYDPSATEILNTLIPQTYISTLYTALLDAVAAEHGSRMSAMDSASSNCKKAIRTLSIKMNKLRQAAITTELSEVVSGAESLNG</sequence>
<comment type="caution">
    <text evidence="11">The sequence shown here is derived from an EMBL/GenBank/DDBJ whole genome shotgun (WGS) entry which is preliminary data.</text>
</comment>
<comment type="function">
    <text evidence="1 10">Produces ATP from ADP in the presence of a proton gradient across the membrane. The gamma chain is believed to be important in regulating ATPase activity and the flow of protons through the CF(0) complex.</text>
</comment>
<evidence type="ECO:0000256" key="4">
    <source>
        <dbReference type="ARBA" id="ARBA00022448"/>
    </source>
</evidence>
<dbReference type="PRINTS" id="PR00126">
    <property type="entry name" value="ATPASEGAMMA"/>
</dbReference>
<comment type="subunit">
    <text evidence="10">F-type ATPases have 2 components, CF(1) - the catalytic core - and CF(0) - the membrane proton channel. CF(1) has five subunits: alpha(3), beta(3), gamma(1), delta(1), epsilon(1). CF(0) has three main subunits: a, b and c.</text>
</comment>
<keyword evidence="12" id="KW-1185">Reference proteome</keyword>
<evidence type="ECO:0000256" key="2">
    <source>
        <dbReference type="ARBA" id="ARBA00004170"/>
    </source>
</evidence>
<dbReference type="InterPro" id="IPR023632">
    <property type="entry name" value="ATP_synth_F1_gsu_CS"/>
</dbReference>
<evidence type="ECO:0000256" key="1">
    <source>
        <dbReference type="ARBA" id="ARBA00003456"/>
    </source>
</evidence>
<dbReference type="NCBIfam" id="TIGR01146">
    <property type="entry name" value="ATPsyn_F1gamma"/>
    <property type="match status" value="1"/>
</dbReference>
<evidence type="ECO:0000256" key="7">
    <source>
        <dbReference type="ARBA" id="ARBA00023136"/>
    </source>
</evidence>
<dbReference type="EMBL" id="JAYGJQ010000001">
    <property type="protein sequence ID" value="MEA9354806.1"/>
    <property type="molecule type" value="Genomic_DNA"/>
</dbReference>
<dbReference type="Gene3D" id="3.40.1380.10">
    <property type="match status" value="1"/>
</dbReference>
<dbReference type="InterPro" id="IPR000131">
    <property type="entry name" value="ATP_synth_F1_gsu"/>
</dbReference>
<proteinExistence type="inferred from homology"/>
<evidence type="ECO:0000256" key="9">
    <source>
        <dbReference type="ARBA" id="ARBA00023310"/>
    </source>
</evidence>
<dbReference type="Gene3D" id="1.10.287.80">
    <property type="entry name" value="ATP synthase, gamma subunit, helix hairpin domain"/>
    <property type="match status" value="1"/>
</dbReference>
<accession>A0ABU5VP37</accession>
<dbReference type="SUPFAM" id="SSF52943">
    <property type="entry name" value="ATP synthase (F1-ATPase), gamma subunit"/>
    <property type="match status" value="1"/>
</dbReference>
<keyword evidence="9 10" id="KW-0066">ATP synthesis</keyword>
<keyword evidence="6 10" id="KW-0406">Ion transport</keyword>
<name>A0ABU5VP37_9BACT</name>
<keyword evidence="8 10" id="KW-0139">CF(1)</keyword>